<dbReference type="PROSITE" id="PS50987">
    <property type="entry name" value="HTH_ARSR_2"/>
    <property type="match status" value="1"/>
</dbReference>
<organism evidence="5 6">
    <name type="scientific">Acetobacterium malicum</name>
    <dbReference type="NCBI Taxonomy" id="52692"/>
    <lineage>
        <taxon>Bacteria</taxon>
        <taxon>Bacillati</taxon>
        <taxon>Bacillota</taxon>
        <taxon>Clostridia</taxon>
        <taxon>Eubacteriales</taxon>
        <taxon>Eubacteriaceae</taxon>
        <taxon>Acetobacterium</taxon>
    </lineage>
</organism>
<evidence type="ECO:0000256" key="2">
    <source>
        <dbReference type="ARBA" id="ARBA00023125"/>
    </source>
</evidence>
<dbReference type="InterPro" id="IPR036390">
    <property type="entry name" value="WH_DNA-bd_sf"/>
</dbReference>
<protein>
    <submittedName>
        <fullName evidence="5">Metalloregulator ArsR/SmtB family transcription factor</fullName>
    </submittedName>
</protein>
<dbReference type="EMBL" id="WJBE01000002">
    <property type="protein sequence ID" value="MBC3898740.1"/>
    <property type="molecule type" value="Genomic_DNA"/>
</dbReference>
<gene>
    <name evidence="5" type="ORF">GH811_03820</name>
</gene>
<keyword evidence="3" id="KW-0804">Transcription</keyword>
<dbReference type="InterPro" id="IPR011991">
    <property type="entry name" value="ArsR-like_HTH"/>
</dbReference>
<dbReference type="Gene3D" id="1.10.10.10">
    <property type="entry name" value="Winged helix-like DNA-binding domain superfamily/Winged helix DNA-binding domain"/>
    <property type="match status" value="1"/>
</dbReference>
<dbReference type="PANTHER" id="PTHR33154">
    <property type="entry name" value="TRANSCRIPTIONAL REGULATOR, ARSR FAMILY"/>
    <property type="match status" value="1"/>
</dbReference>
<dbReference type="Proteomes" id="UP000622405">
    <property type="component" value="Unassembled WGS sequence"/>
</dbReference>
<sequence>MKDQGLIDILKIISDSNRLRILNLLFQKELCVGEIEYLLELTQSNLSKHLKIMYDAGMLEKTRQKKFAYYHLKKEFLDACPFIVQIINEELSKEACCLKDKEDLLNYLESEILLDCLPDLILDKKITNQNNRKIGETK</sequence>
<proteinExistence type="predicted"/>
<dbReference type="NCBIfam" id="NF033788">
    <property type="entry name" value="HTH_metalloreg"/>
    <property type="match status" value="1"/>
</dbReference>
<dbReference type="SMART" id="SM00418">
    <property type="entry name" value="HTH_ARSR"/>
    <property type="match status" value="1"/>
</dbReference>
<dbReference type="InterPro" id="IPR036388">
    <property type="entry name" value="WH-like_DNA-bd_sf"/>
</dbReference>
<evidence type="ECO:0000313" key="5">
    <source>
        <dbReference type="EMBL" id="MBC3898740.1"/>
    </source>
</evidence>
<dbReference type="SUPFAM" id="SSF46785">
    <property type="entry name" value="Winged helix' DNA-binding domain"/>
    <property type="match status" value="1"/>
</dbReference>
<dbReference type="Pfam" id="PF01022">
    <property type="entry name" value="HTH_5"/>
    <property type="match status" value="1"/>
</dbReference>
<dbReference type="PANTHER" id="PTHR33154:SF18">
    <property type="entry name" value="ARSENICAL RESISTANCE OPERON REPRESSOR"/>
    <property type="match status" value="1"/>
</dbReference>
<accession>A0ABR6YUA3</accession>
<dbReference type="InterPro" id="IPR001845">
    <property type="entry name" value="HTH_ArsR_DNA-bd_dom"/>
</dbReference>
<dbReference type="PRINTS" id="PR00778">
    <property type="entry name" value="HTHARSR"/>
</dbReference>
<evidence type="ECO:0000313" key="6">
    <source>
        <dbReference type="Proteomes" id="UP000622405"/>
    </source>
</evidence>
<dbReference type="RefSeq" id="WP_186893345.1">
    <property type="nucleotide sequence ID" value="NZ_WJBE01000002.1"/>
</dbReference>
<name>A0ABR6YUA3_9FIRM</name>
<reference evidence="5 6" key="1">
    <citation type="journal article" date="2020" name="mSystems">
        <title>Defining Genomic and Predicted Metabolic Features of the Acetobacterium Genus.</title>
        <authorList>
            <person name="Ross D.E."/>
            <person name="Marshall C.W."/>
            <person name="Gulliver D."/>
            <person name="May H.D."/>
            <person name="Norman R.S."/>
        </authorList>
    </citation>
    <scope>NUCLEOTIDE SEQUENCE [LARGE SCALE GENOMIC DNA]</scope>
    <source>
        <strain evidence="5 6">DSM 4132</strain>
    </source>
</reference>
<evidence type="ECO:0000256" key="3">
    <source>
        <dbReference type="ARBA" id="ARBA00023163"/>
    </source>
</evidence>
<feature type="domain" description="HTH arsR-type" evidence="4">
    <location>
        <begin position="1"/>
        <end position="94"/>
    </location>
</feature>
<keyword evidence="2" id="KW-0238">DNA-binding</keyword>
<keyword evidence="1" id="KW-0805">Transcription regulation</keyword>
<dbReference type="CDD" id="cd00090">
    <property type="entry name" value="HTH_ARSR"/>
    <property type="match status" value="1"/>
</dbReference>
<evidence type="ECO:0000259" key="4">
    <source>
        <dbReference type="PROSITE" id="PS50987"/>
    </source>
</evidence>
<comment type="caution">
    <text evidence="5">The sequence shown here is derived from an EMBL/GenBank/DDBJ whole genome shotgun (WGS) entry which is preliminary data.</text>
</comment>
<keyword evidence="6" id="KW-1185">Reference proteome</keyword>
<evidence type="ECO:0000256" key="1">
    <source>
        <dbReference type="ARBA" id="ARBA00023015"/>
    </source>
</evidence>
<dbReference type="InterPro" id="IPR051081">
    <property type="entry name" value="HTH_MetalResp_TranReg"/>
</dbReference>